<keyword evidence="5" id="KW-0378">Hydrolase</keyword>
<comment type="similarity">
    <text evidence="2">Belongs to the peptidase C1 family.</text>
</comment>
<dbReference type="PROSITE" id="PS00139">
    <property type="entry name" value="THIOL_PROTEASE_CYS"/>
    <property type="match status" value="1"/>
</dbReference>
<dbReference type="GO" id="GO:0004197">
    <property type="term" value="F:cysteine-type endopeptidase activity"/>
    <property type="evidence" value="ECO:0007669"/>
    <property type="project" value="UniProtKB-EC"/>
</dbReference>
<dbReference type="GO" id="GO:0012505">
    <property type="term" value="C:endomembrane system"/>
    <property type="evidence" value="ECO:0007669"/>
    <property type="project" value="UniProtKB-ARBA"/>
</dbReference>
<dbReference type="InterPro" id="IPR000668">
    <property type="entry name" value="Peptidase_C1A_C"/>
</dbReference>
<reference evidence="19" key="2">
    <citation type="submission" date="2025-09" db="UniProtKB">
        <authorList>
            <consortium name="Ensembl"/>
        </authorList>
    </citation>
    <scope>IDENTIFICATION</scope>
</reference>
<protein>
    <recommendedName>
        <fullName evidence="14">Cathepsin F</fullName>
        <ecNumber evidence="13">3.4.22.41</ecNumber>
    </recommendedName>
</protein>
<organism evidence="19 20">
    <name type="scientific">Pelusios castaneus</name>
    <name type="common">West African mud turtle</name>
    <dbReference type="NCBI Taxonomy" id="367368"/>
    <lineage>
        <taxon>Eukaryota</taxon>
        <taxon>Metazoa</taxon>
        <taxon>Chordata</taxon>
        <taxon>Craniata</taxon>
        <taxon>Vertebrata</taxon>
        <taxon>Euteleostomi</taxon>
        <taxon>Archelosauria</taxon>
        <taxon>Testudinata</taxon>
        <taxon>Testudines</taxon>
        <taxon>Pleurodira</taxon>
        <taxon>Pelomedusidae</taxon>
        <taxon>Pelusios</taxon>
    </lineage>
</organism>
<keyword evidence="7" id="KW-0865">Zymogen</keyword>
<comment type="subcellular location">
    <subcellularLocation>
        <location evidence="1">Lysosome</location>
    </subcellularLocation>
</comment>
<dbReference type="PANTHER" id="PTHR12411">
    <property type="entry name" value="CYSTEINE PROTEASE FAMILY C1-RELATED"/>
    <property type="match status" value="1"/>
</dbReference>
<evidence type="ECO:0000256" key="4">
    <source>
        <dbReference type="ARBA" id="ARBA00022729"/>
    </source>
</evidence>
<feature type="signal peptide" evidence="16">
    <location>
        <begin position="1"/>
        <end position="20"/>
    </location>
</feature>
<dbReference type="FunFam" id="3.90.70.10:FF:000050">
    <property type="entry name" value="Cathepsin F"/>
    <property type="match status" value="1"/>
</dbReference>
<dbReference type="GO" id="GO:0070013">
    <property type="term" value="C:intracellular organelle lumen"/>
    <property type="evidence" value="ECO:0007669"/>
    <property type="project" value="UniProtKB-ARBA"/>
</dbReference>
<dbReference type="CDD" id="cd00042">
    <property type="entry name" value="CY"/>
    <property type="match status" value="1"/>
</dbReference>
<keyword evidence="20" id="KW-1185">Reference proteome</keyword>
<dbReference type="CDD" id="cd02248">
    <property type="entry name" value="Peptidase_C1A"/>
    <property type="match status" value="1"/>
</dbReference>
<dbReference type="InterPro" id="IPR013201">
    <property type="entry name" value="Prot_inhib_I29"/>
</dbReference>
<dbReference type="SMART" id="SM00645">
    <property type="entry name" value="Pept_C1"/>
    <property type="match status" value="1"/>
</dbReference>
<feature type="domain" description="Cathepsin propeptide inhibitor" evidence="18">
    <location>
        <begin position="205"/>
        <end position="262"/>
    </location>
</feature>
<dbReference type="Pfam" id="PF00112">
    <property type="entry name" value="Peptidase_C1"/>
    <property type="match status" value="1"/>
</dbReference>
<dbReference type="InterPro" id="IPR000010">
    <property type="entry name" value="Cystatin_dom"/>
</dbReference>
<reference evidence="19" key="1">
    <citation type="submission" date="2025-08" db="UniProtKB">
        <authorList>
            <consortium name="Ensembl"/>
        </authorList>
    </citation>
    <scope>IDENTIFICATION</scope>
</reference>
<accession>A0A8C8VEM1</accession>
<evidence type="ECO:0000256" key="13">
    <source>
        <dbReference type="ARBA" id="ARBA00066465"/>
    </source>
</evidence>
<comment type="catalytic activity">
    <reaction evidence="11">
        <text>The recombinant enzyme cleaves synthetic substrates with Phe and Leu (better than Val) in P2, with high specificity constant (kcat/Km) comparable to that of cathepsin L.</text>
        <dbReference type="EC" id="3.4.22.41"/>
    </reaction>
</comment>
<evidence type="ECO:0000256" key="10">
    <source>
        <dbReference type="ARBA" id="ARBA00023228"/>
    </source>
</evidence>
<feature type="region of interest" description="Disordered" evidence="15">
    <location>
        <begin position="160"/>
        <end position="190"/>
    </location>
</feature>
<evidence type="ECO:0000256" key="1">
    <source>
        <dbReference type="ARBA" id="ARBA00004371"/>
    </source>
</evidence>
<evidence type="ECO:0000256" key="9">
    <source>
        <dbReference type="ARBA" id="ARBA00023180"/>
    </source>
</evidence>
<dbReference type="InterPro" id="IPR000169">
    <property type="entry name" value="Pept_cys_AS"/>
</dbReference>
<dbReference type="Ensembl" id="ENSPCET00000002474.1">
    <property type="protein sequence ID" value="ENSPCEP00000002394.1"/>
    <property type="gene ID" value="ENSPCEG00000001954.1"/>
</dbReference>
<dbReference type="Gene3D" id="3.90.70.10">
    <property type="entry name" value="Cysteine proteinases"/>
    <property type="match status" value="1"/>
</dbReference>
<feature type="compositionally biased region" description="Basic and acidic residues" evidence="15">
    <location>
        <begin position="177"/>
        <end position="189"/>
    </location>
</feature>
<evidence type="ECO:0000256" key="5">
    <source>
        <dbReference type="ARBA" id="ARBA00022801"/>
    </source>
</evidence>
<feature type="chain" id="PRO_5034343576" description="Cathepsin F" evidence="16">
    <location>
        <begin position="21"/>
        <end position="502"/>
    </location>
</feature>
<name>A0A8C8VEM1_9SAUR</name>
<proteinExistence type="inferred from homology"/>
<evidence type="ECO:0000259" key="17">
    <source>
        <dbReference type="SMART" id="SM00645"/>
    </source>
</evidence>
<comment type="function">
    <text evidence="12">Thiol protease which is believed to participate in intracellular degradation and turnover of proteins. Has also been implicated in tumor invasion and metastasis.</text>
</comment>
<dbReference type="Gene3D" id="1.10.287.2250">
    <property type="match status" value="1"/>
</dbReference>
<dbReference type="FunFam" id="1.10.287.2250:FF:000001">
    <property type="entry name" value="Cathepsin F"/>
    <property type="match status" value="1"/>
</dbReference>
<evidence type="ECO:0000259" key="18">
    <source>
        <dbReference type="SMART" id="SM00848"/>
    </source>
</evidence>
<evidence type="ECO:0000256" key="6">
    <source>
        <dbReference type="ARBA" id="ARBA00022807"/>
    </source>
</evidence>
<dbReference type="Pfam" id="PF08246">
    <property type="entry name" value="Inhibitor_I29"/>
    <property type="match status" value="1"/>
</dbReference>
<dbReference type="SMART" id="SM00848">
    <property type="entry name" value="Inhibitor_I29"/>
    <property type="match status" value="1"/>
</dbReference>
<dbReference type="InterPro" id="IPR013128">
    <property type="entry name" value="Peptidase_C1A"/>
</dbReference>
<dbReference type="InterPro" id="IPR039417">
    <property type="entry name" value="Peptidase_C1A_papain-like"/>
</dbReference>
<evidence type="ECO:0000313" key="19">
    <source>
        <dbReference type="Ensembl" id="ENSPCEP00000002394.1"/>
    </source>
</evidence>
<evidence type="ECO:0000256" key="11">
    <source>
        <dbReference type="ARBA" id="ARBA00051618"/>
    </source>
</evidence>
<dbReference type="SUPFAM" id="SSF54403">
    <property type="entry name" value="Cystatin/monellin"/>
    <property type="match status" value="1"/>
</dbReference>
<feature type="domain" description="Peptidase C1A papain C-terminal" evidence="17">
    <location>
        <begin position="289"/>
        <end position="500"/>
    </location>
</feature>
<dbReference type="GO" id="GO:0006508">
    <property type="term" value="P:proteolysis"/>
    <property type="evidence" value="ECO:0007669"/>
    <property type="project" value="UniProtKB-KW"/>
</dbReference>
<dbReference type="InterPro" id="IPR025660">
    <property type="entry name" value="Pept_his_AS"/>
</dbReference>
<dbReference type="InterPro" id="IPR046350">
    <property type="entry name" value="Cystatin_sf"/>
</dbReference>
<dbReference type="PRINTS" id="PR00705">
    <property type="entry name" value="PAPAIN"/>
</dbReference>
<keyword evidence="6" id="KW-0788">Thiol protease</keyword>
<evidence type="ECO:0000256" key="2">
    <source>
        <dbReference type="ARBA" id="ARBA00008455"/>
    </source>
</evidence>
<evidence type="ECO:0000256" key="3">
    <source>
        <dbReference type="ARBA" id="ARBA00022670"/>
    </source>
</evidence>
<dbReference type="Proteomes" id="UP000694393">
    <property type="component" value="Unplaced"/>
</dbReference>
<dbReference type="EC" id="3.4.22.41" evidence="13"/>
<evidence type="ECO:0000313" key="20">
    <source>
        <dbReference type="Proteomes" id="UP000694393"/>
    </source>
</evidence>
<evidence type="ECO:0000256" key="12">
    <source>
        <dbReference type="ARBA" id="ARBA00056907"/>
    </source>
</evidence>
<evidence type="ECO:0000256" key="8">
    <source>
        <dbReference type="ARBA" id="ARBA00023157"/>
    </source>
</evidence>
<evidence type="ECO:0000256" key="7">
    <source>
        <dbReference type="ARBA" id="ARBA00023145"/>
    </source>
</evidence>
<dbReference type="GO" id="GO:0005764">
    <property type="term" value="C:lysosome"/>
    <property type="evidence" value="ECO:0007669"/>
    <property type="project" value="UniProtKB-SubCell"/>
</dbReference>
<dbReference type="GO" id="GO:0004869">
    <property type="term" value="F:cysteine-type endopeptidase inhibitor activity"/>
    <property type="evidence" value="ECO:0007669"/>
    <property type="project" value="InterPro"/>
</dbReference>
<keyword evidence="3" id="KW-0645">Protease</keyword>
<dbReference type="Gene3D" id="3.10.450.10">
    <property type="match status" value="1"/>
</dbReference>
<sequence length="502" mass="55928">MLLLMILLPGLLLPAGPGAALGAGALRDLEDARDPAALEAARFALESYSREADERRGPARLGAIRRAQAQGSYHPVNLTVLPCRTWKEKNRYIFRVVNGIKYYLDVTLLLTSPCSQDGFANQDAAVCENPVEPEQLACHFEVWSQPWMNRKRLVKQECRPAEPSEKVQSAASLEPEEPTRAKAPEEPLRSEALSQNASIQLISLFNDFLTTYKKSYEDERETKRRLQIFAENLEKARTIQELDQGTAEYGVTKFSDLTEDEFRSLYLNPLLAKLPARPMKPAAIPSDPPPAEWDWREHGAITGVKDQGMCGSCWAFSVTGNVEGQWFLRRGTLVSLSEQELVDCDGLDHACGGGLPSNAYEAIEQLGGLETEGDYSYEGHKQSCSFSTSKVAVYINSSVEISRDETEIAAWLAKNGPISIALNAFAMQFYRKGVSHPFRLLCNPWMIDHAVLLVGYGTRGRTPFWAIKNSWGKNWGEQGYYYLYRGSRACGMNTMCSSAVVD</sequence>
<keyword evidence="10" id="KW-0458">Lysosome</keyword>
<evidence type="ECO:0000256" key="16">
    <source>
        <dbReference type="SAM" id="SignalP"/>
    </source>
</evidence>
<keyword evidence="8" id="KW-1015">Disulfide bond</keyword>
<dbReference type="InterPro" id="IPR038765">
    <property type="entry name" value="Papain-like_cys_pep_sf"/>
</dbReference>
<evidence type="ECO:0000256" key="15">
    <source>
        <dbReference type="SAM" id="MobiDB-lite"/>
    </source>
</evidence>
<evidence type="ECO:0000256" key="14">
    <source>
        <dbReference type="ARBA" id="ARBA00072051"/>
    </source>
</evidence>
<dbReference type="PROSITE" id="PS00639">
    <property type="entry name" value="THIOL_PROTEASE_HIS"/>
    <property type="match status" value="1"/>
</dbReference>
<keyword evidence="4 16" id="KW-0732">Signal</keyword>
<dbReference type="GO" id="GO:0002376">
    <property type="term" value="P:immune system process"/>
    <property type="evidence" value="ECO:0007669"/>
    <property type="project" value="UniProtKB-ARBA"/>
</dbReference>
<keyword evidence="9" id="KW-0325">Glycoprotein</keyword>
<dbReference type="SUPFAM" id="SSF54001">
    <property type="entry name" value="Cysteine proteinases"/>
    <property type="match status" value="1"/>
</dbReference>
<dbReference type="AlphaFoldDB" id="A0A8C8VEM1"/>